<dbReference type="PROSITE" id="PS51266">
    <property type="entry name" value="ZF_CHY"/>
    <property type="match status" value="1"/>
</dbReference>
<evidence type="ECO:0000256" key="8">
    <source>
        <dbReference type="ARBA" id="ARBA00042384"/>
    </source>
</evidence>
<reference evidence="15" key="1">
    <citation type="submission" date="2025-08" db="UniProtKB">
        <authorList>
            <consortium name="RefSeq"/>
        </authorList>
    </citation>
    <scope>IDENTIFICATION</scope>
    <source>
        <tissue evidence="15">Muscle</tissue>
    </source>
</reference>
<dbReference type="InterPro" id="IPR008913">
    <property type="entry name" value="Znf_CHY"/>
</dbReference>
<dbReference type="SUPFAM" id="SSF90229">
    <property type="entry name" value="CCCH zinc finger"/>
    <property type="match status" value="2"/>
</dbReference>
<protein>
    <recommendedName>
        <fullName evidence="7">Nucleoporin NUP42</fullName>
    </recommendedName>
    <alternativeName>
        <fullName evidence="8">Nucleoporin-like protein 2</fullName>
    </alternativeName>
</protein>
<evidence type="ECO:0000256" key="2">
    <source>
        <dbReference type="ARBA" id="ARBA00022723"/>
    </source>
</evidence>
<feature type="compositionally biased region" description="Basic and acidic residues" evidence="11">
    <location>
        <begin position="543"/>
        <end position="554"/>
    </location>
</feature>
<feature type="zinc finger region" description="C3H1-type" evidence="10">
    <location>
        <begin position="232"/>
        <end position="260"/>
    </location>
</feature>
<dbReference type="SUPFAM" id="SSF161219">
    <property type="entry name" value="CHY zinc finger-like"/>
    <property type="match status" value="1"/>
</dbReference>
<evidence type="ECO:0000256" key="5">
    <source>
        <dbReference type="ARBA" id="ARBA00023242"/>
    </source>
</evidence>
<keyword evidence="2 10" id="KW-0479">Metal-binding</keyword>
<name>A0ABM1BA58_LIMPO</name>
<evidence type="ECO:0000256" key="7">
    <source>
        <dbReference type="ARBA" id="ARBA00039886"/>
    </source>
</evidence>
<feature type="compositionally biased region" description="Basic and acidic residues" evidence="11">
    <location>
        <begin position="833"/>
        <end position="848"/>
    </location>
</feature>
<evidence type="ECO:0000259" key="12">
    <source>
        <dbReference type="PROSITE" id="PS50103"/>
    </source>
</evidence>
<dbReference type="InterPro" id="IPR036855">
    <property type="entry name" value="Znf_CCCH_sf"/>
</dbReference>
<dbReference type="PANTHER" id="PTHR46527">
    <property type="entry name" value="NUCLEOPORIN-LIKE PROTEIN 2"/>
    <property type="match status" value="1"/>
</dbReference>
<evidence type="ECO:0000256" key="9">
    <source>
        <dbReference type="PROSITE-ProRule" id="PRU00601"/>
    </source>
</evidence>
<feature type="zinc finger region" description="C3H1-type" evidence="10">
    <location>
        <begin position="132"/>
        <end position="160"/>
    </location>
</feature>
<feature type="region of interest" description="Disordered" evidence="11">
    <location>
        <begin position="830"/>
        <end position="871"/>
    </location>
</feature>
<keyword evidence="5" id="KW-0539">Nucleus</keyword>
<feature type="region of interest" description="Disordered" evidence="11">
    <location>
        <begin position="522"/>
        <end position="554"/>
    </location>
</feature>
<feature type="region of interest" description="Disordered" evidence="11">
    <location>
        <begin position="318"/>
        <end position="338"/>
    </location>
</feature>
<gene>
    <name evidence="15" type="primary">LOC106462525</name>
</gene>
<accession>A0ABM1BA58</accession>
<keyword evidence="4 10" id="KW-0862">Zinc</keyword>
<evidence type="ECO:0000256" key="3">
    <source>
        <dbReference type="ARBA" id="ARBA00022771"/>
    </source>
</evidence>
<keyword evidence="3 9" id="KW-0863">Zinc-finger</keyword>
<organism evidence="14 15">
    <name type="scientific">Limulus polyphemus</name>
    <name type="common">Atlantic horseshoe crab</name>
    <dbReference type="NCBI Taxonomy" id="6850"/>
    <lineage>
        <taxon>Eukaryota</taxon>
        <taxon>Metazoa</taxon>
        <taxon>Ecdysozoa</taxon>
        <taxon>Arthropoda</taxon>
        <taxon>Chelicerata</taxon>
        <taxon>Merostomata</taxon>
        <taxon>Xiphosura</taxon>
        <taxon>Limulidae</taxon>
        <taxon>Limulus</taxon>
    </lineage>
</organism>
<dbReference type="Pfam" id="PF05495">
    <property type="entry name" value="zf-CHY"/>
    <property type="match status" value="1"/>
</dbReference>
<evidence type="ECO:0000256" key="1">
    <source>
        <dbReference type="ARBA" id="ARBA00004335"/>
    </source>
</evidence>
<keyword evidence="14" id="KW-1185">Reference proteome</keyword>
<dbReference type="InterPro" id="IPR051767">
    <property type="entry name" value="Nucleoporin_NUP42"/>
</dbReference>
<proteinExistence type="predicted"/>
<dbReference type="PROSITE" id="PS50103">
    <property type="entry name" value="ZF_C3H1"/>
    <property type="match status" value="2"/>
</dbReference>
<evidence type="ECO:0000313" key="14">
    <source>
        <dbReference type="Proteomes" id="UP000694941"/>
    </source>
</evidence>
<comment type="function">
    <text evidence="6">Required for the export of mRNAs containing poly(A) tails from the nucleus into the cytoplasm.</text>
</comment>
<evidence type="ECO:0000313" key="15">
    <source>
        <dbReference type="RefSeq" id="XP_013777913.1"/>
    </source>
</evidence>
<dbReference type="Proteomes" id="UP000694941">
    <property type="component" value="Unplaced"/>
</dbReference>
<dbReference type="InterPro" id="IPR037274">
    <property type="entry name" value="Znf_CHY_sf"/>
</dbReference>
<dbReference type="RefSeq" id="XP_013777913.1">
    <property type="nucleotide sequence ID" value="XM_013922459.2"/>
</dbReference>
<evidence type="ECO:0000256" key="11">
    <source>
        <dbReference type="SAM" id="MobiDB-lite"/>
    </source>
</evidence>
<feature type="domain" description="CHY-type" evidence="13">
    <location>
        <begin position="750"/>
        <end position="819"/>
    </location>
</feature>
<evidence type="ECO:0000256" key="4">
    <source>
        <dbReference type="ARBA" id="ARBA00022833"/>
    </source>
</evidence>
<evidence type="ECO:0000256" key="6">
    <source>
        <dbReference type="ARBA" id="ARBA00037262"/>
    </source>
</evidence>
<feature type="compositionally biased region" description="Basic and acidic residues" evidence="11">
    <location>
        <begin position="318"/>
        <end position="331"/>
    </location>
</feature>
<comment type="subcellular location">
    <subcellularLocation>
        <location evidence="1">Nucleus membrane</location>
        <topology evidence="1">Peripheral membrane protein</topology>
        <orientation evidence="1">Cytoplasmic side</orientation>
    </subcellularLocation>
</comment>
<feature type="domain" description="C3H1-type" evidence="12">
    <location>
        <begin position="132"/>
        <end position="160"/>
    </location>
</feature>
<evidence type="ECO:0000259" key="13">
    <source>
        <dbReference type="PROSITE" id="PS51266"/>
    </source>
</evidence>
<dbReference type="InterPro" id="IPR000571">
    <property type="entry name" value="Znf_CCCH"/>
</dbReference>
<dbReference type="SMART" id="SM00356">
    <property type="entry name" value="ZnF_C3H1"/>
    <property type="match status" value="2"/>
</dbReference>
<dbReference type="PANTHER" id="PTHR46527:SF1">
    <property type="entry name" value="NUCLEOPORIN NUP42"/>
    <property type="match status" value="1"/>
</dbReference>
<feature type="domain" description="C3H1-type" evidence="12">
    <location>
        <begin position="232"/>
        <end position="260"/>
    </location>
</feature>
<dbReference type="GeneID" id="106462525"/>
<evidence type="ECO:0000256" key="10">
    <source>
        <dbReference type="PROSITE-ProRule" id="PRU00723"/>
    </source>
</evidence>
<sequence length="871" mass="100569">MNSSANQSEVFLSENGCVSKEGKNSKLFKDKTFQYNLSGESETNHNEAVNLSTVKSHSLTEGLESLNIEDSRCNKYEARLKAKETHEDTGLSEEKQSPYCSTSSGQCFKSRHYRPTFVSKSYPVGKTEEQINIPKGVCRYYWQNGFCRYGKFCRYRHTPTQFKPKGPTTQKNKRRLSESFTNTCKPSSDLAEEKTSVEKEHEEFEEVNTDHKNDTCLQFCTNTVVENKQNIPKKRRNCYFFKHYGFCHYGDRCYFRHSNSKALQAKDSLHDSKKASMKHYEISNDEKLMGTESLELQTLKSDASSELPVCNISIQKECSEQSSHTEHEKPDGGSTSSVKKEMLGRCQMSVPLLRKKLVLESLSPDDLMELREMEIMQLKKRFPHYRQLCDVNNSSESTFLVRFMPTDPDWPFDLNSIDLEVVFEKDYPQKPCKVMVVDEDDVLPEQLLRFLNKNIQKWLFQRNDDLQKVGEVGLTFRPFLRWLDKSLEDMFIEGLRMVKREREAQAAGIEFVPFEELSHGNKQNIDGDHTYEDNTTELNQTDYSKESEKLEENNKTQVLEIDGRENTGSSNEVLSTPKRGTEVKLHNLQLGENVATLVCQKIDVTVQCSRCKTRHEISTPSRHNNVIQCTKCHHVQQVAFRASILHHFSPVLGYLDLVGCQAVDLPLMKCELNVCCLNCNKQMTMTGIHYGQATNTWCHFCNVKFAIFADTVKFSQLQQTERFDKGQVQLIRLQRKDKIVKDPVIQDGKPLPENGTCKHYKKSFRWLRFPCCGKAYPCDLCHDEKEMDHDMELATRMICGFCAKEQAYASDKPCKRCFSYMTKKRTAYWEGGKGCREKSHMSRDDKKKYSGKNKTVSRKQSEKTKPSGKQK</sequence>